<dbReference type="AlphaFoldDB" id="A0A4R6UQM4"/>
<evidence type="ECO:0000313" key="2">
    <source>
        <dbReference type="EMBL" id="TDQ48506.1"/>
    </source>
</evidence>
<feature type="transmembrane region" description="Helical" evidence="1">
    <location>
        <begin position="32"/>
        <end position="51"/>
    </location>
</feature>
<keyword evidence="3" id="KW-1185">Reference proteome</keyword>
<sequence>MQDLWGVLLIALGGLLAGGTVALWKTGKPVALGLAACAALAVAGGVLRLDYF</sequence>
<name>A0A4R6UQM4_9ACTN</name>
<dbReference type="Proteomes" id="UP000295281">
    <property type="component" value="Unassembled WGS sequence"/>
</dbReference>
<proteinExistence type="predicted"/>
<gene>
    <name evidence="2" type="ORF">EV190_11842</name>
</gene>
<dbReference type="RefSeq" id="WP_166655500.1">
    <property type="nucleotide sequence ID" value="NZ_SNYN01000018.1"/>
</dbReference>
<protein>
    <submittedName>
        <fullName evidence="2">Uncharacterized protein</fullName>
    </submittedName>
</protein>
<reference evidence="2 3" key="1">
    <citation type="submission" date="2019-03" db="EMBL/GenBank/DDBJ databases">
        <title>Genomic Encyclopedia of Type Strains, Phase IV (KMG-IV): sequencing the most valuable type-strain genomes for metagenomic binning, comparative biology and taxonomic classification.</title>
        <authorList>
            <person name="Goeker M."/>
        </authorList>
    </citation>
    <scope>NUCLEOTIDE SEQUENCE [LARGE SCALE GENOMIC DNA]</scope>
    <source>
        <strain evidence="2 3">DSM 46770</strain>
    </source>
</reference>
<accession>A0A4R6UQM4</accession>
<evidence type="ECO:0000313" key="3">
    <source>
        <dbReference type="Proteomes" id="UP000295281"/>
    </source>
</evidence>
<organism evidence="2 3">
    <name type="scientific">Actinorugispora endophytica</name>
    <dbReference type="NCBI Taxonomy" id="1605990"/>
    <lineage>
        <taxon>Bacteria</taxon>
        <taxon>Bacillati</taxon>
        <taxon>Actinomycetota</taxon>
        <taxon>Actinomycetes</taxon>
        <taxon>Streptosporangiales</taxon>
        <taxon>Nocardiopsidaceae</taxon>
        <taxon>Actinorugispora</taxon>
    </lineage>
</organism>
<keyword evidence="1" id="KW-0812">Transmembrane</keyword>
<dbReference type="EMBL" id="SNYN01000018">
    <property type="protein sequence ID" value="TDQ48506.1"/>
    <property type="molecule type" value="Genomic_DNA"/>
</dbReference>
<comment type="caution">
    <text evidence="2">The sequence shown here is derived from an EMBL/GenBank/DDBJ whole genome shotgun (WGS) entry which is preliminary data.</text>
</comment>
<keyword evidence="1" id="KW-1133">Transmembrane helix</keyword>
<evidence type="ECO:0000256" key="1">
    <source>
        <dbReference type="SAM" id="Phobius"/>
    </source>
</evidence>
<keyword evidence="1" id="KW-0472">Membrane</keyword>